<reference evidence="2" key="1">
    <citation type="submission" date="2014-08" db="EMBL/GenBank/DDBJ databases">
        <authorList>
            <person name="Sharma Rahul"/>
            <person name="Thines Marco"/>
        </authorList>
    </citation>
    <scope>NUCLEOTIDE SEQUENCE</scope>
</reference>
<name>A0A0F7SNV0_PHARH</name>
<keyword evidence="1" id="KW-0732">Signal</keyword>
<protein>
    <recommendedName>
        <fullName evidence="3">Secreted protein</fullName>
    </recommendedName>
</protein>
<evidence type="ECO:0008006" key="3">
    <source>
        <dbReference type="Google" id="ProtNLM"/>
    </source>
</evidence>
<dbReference type="EMBL" id="LN483157">
    <property type="protein sequence ID" value="CED83772.1"/>
    <property type="molecule type" value="Genomic_DNA"/>
</dbReference>
<evidence type="ECO:0000256" key="1">
    <source>
        <dbReference type="SAM" id="SignalP"/>
    </source>
</evidence>
<evidence type="ECO:0000313" key="2">
    <source>
        <dbReference type="EMBL" id="CED83772.1"/>
    </source>
</evidence>
<proteinExistence type="predicted"/>
<dbReference type="AlphaFoldDB" id="A0A0F7SNV0"/>
<feature type="signal peptide" evidence="1">
    <location>
        <begin position="1"/>
        <end position="15"/>
    </location>
</feature>
<accession>A0A0F7SNV0</accession>
<feature type="chain" id="PRO_5013288922" description="Secreted protein" evidence="1">
    <location>
        <begin position="16"/>
        <end position="131"/>
    </location>
</feature>
<organism evidence="2">
    <name type="scientific">Phaffia rhodozyma</name>
    <name type="common">Yeast</name>
    <name type="synonym">Xanthophyllomyces dendrorhous</name>
    <dbReference type="NCBI Taxonomy" id="264483"/>
    <lineage>
        <taxon>Eukaryota</taxon>
        <taxon>Fungi</taxon>
        <taxon>Dikarya</taxon>
        <taxon>Basidiomycota</taxon>
        <taxon>Agaricomycotina</taxon>
        <taxon>Tremellomycetes</taxon>
        <taxon>Cystofilobasidiales</taxon>
        <taxon>Mrakiaceae</taxon>
        <taxon>Phaffia</taxon>
    </lineage>
</organism>
<sequence length="131" mass="15226">MLFPLMLLPAYLVHCFSHRHGLKRFETTVLNCSSNAFFVFSPSTIHQAHLLFSVDLHSVPSSSHPNKRRPFPQLISSRALYTYSNLPIRIYSTVLPSSYLLCRQVSPNAQRLIKRNFCQPRCWCIYPENTR</sequence>